<accession>A0ABW5WIF0</accession>
<proteinExistence type="predicted"/>
<dbReference type="Gene3D" id="3.40.250.10">
    <property type="entry name" value="Rhodanese-like domain"/>
    <property type="match status" value="1"/>
</dbReference>
<keyword evidence="3" id="KW-1185">Reference proteome</keyword>
<comment type="caution">
    <text evidence="2">The sequence shown here is derived from an EMBL/GenBank/DDBJ whole genome shotgun (WGS) entry which is preliminary data.</text>
</comment>
<evidence type="ECO:0000313" key="2">
    <source>
        <dbReference type="EMBL" id="MFD2802328.1"/>
    </source>
</evidence>
<sequence>MAAAVLLGVAGCGSPGVDTEPPPTSAPASSRLLAPGEFAEAIADPARTTINVHVPFEGALPGTDLMIPFDQIERQVSELPPDRATPIAVYCLSGRMSAEAAQTLENLGYTDIADLKGGMRAWQASGRTLAHSQSDG</sequence>
<dbReference type="PANTHER" id="PTHR43031">
    <property type="entry name" value="FAD-DEPENDENT OXIDOREDUCTASE"/>
    <property type="match status" value="1"/>
</dbReference>
<dbReference type="RefSeq" id="WP_377394602.1">
    <property type="nucleotide sequence ID" value="NZ_JBHSAN010000053.1"/>
</dbReference>
<reference evidence="3" key="1">
    <citation type="journal article" date="2019" name="Int. J. Syst. Evol. Microbiol.">
        <title>The Global Catalogue of Microorganisms (GCM) 10K type strain sequencing project: providing services to taxonomists for standard genome sequencing and annotation.</title>
        <authorList>
            <consortium name="The Broad Institute Genomics Platform"/>
            <consortium name="The Broad Institute Genome Sequencing Center for Infectious Disease"/>
            <person name="Wu L."/>
            <person name="Ma J."/>
        </authorList>
    </citation>
    <scope>NUCLEOTIDE SEQUENCE [LARGE SCALE GENOMIC DNA]</scope>
    <source>
        <strain evidence="3">IBRC-M 10906</strain>
    </source>
</reference>
<dbReference type="InterPro" id="IPR050229">
    <property type="entry name" value="GlpE_sulfurtransferase"/>
</dbReference>
<dbReference type="PANTHER" id="PTHR43031:SF1">
    <property type="entry name" value="PYRIDINE NUCLEOTIDE-DISULPHIDE OXIDOREDUCTASE"/>
    <property type="match status" value="1"/>
</dbReference>
<dbReference type="Pfam" id="PF00581">
    <property type="entry name" value="Rhodanese"/>
    <property type="match status" value="1"/>
</dbReference>
<name>A0ABW5WIF0_9PSEU</name>
<dbReference type="PROSITE" id="PS50206">
    <property type="entry name" value="RHODANESE_3"/>
    <property type="match status" value="1"/>
</dbReference>
<dbReference type="SUPFAM" id="SSF52821">
    <property type="entry name" value="Rhodanese/Cell cycle control phosphatase"/>
    <property type="match status" value="1"/>
</dbReference>
<dbReference type="InterPro" id="IPR036873">
    <property type="entry name" value="Rhodanese-like_dom_sf"/>
</dbReference>
<organism evidence="2 3">
    <name type="scientific">Prauserella oleivorans</name>
    <dbReference type="NCBI Taxonomy" id="1478153"/>
    <lineage>
        <taxon>Bacteria</taxon>
        <taxon>Bacillati</taxon>
        <taxon>Actinomycetota</taxon>
        <taxon>Actinomycetes</taxon>
        <taxon>Pseudonocardiales</taxon>
        <taxon>Pseudonocardiaceae</taxon>
        <taxon>Prauserella</taxon>
    </lineage>
</organism>
<evidence type="ECO:0000313" key="3">
    <source>
        <dbReference type="Proteomes" id="UP001597478"/>
    </source>
</evidence>
<dbReference type="SMART" id="SM00450">
    <property type="entry name" value="RHOD"/>
    <property type="match status" value="1"/>
</dbReference>
<dbReference type="EMBL" id="JBHUOF010000047">
    <property type="protein sequence ID" value="MFD2802328.1"/>
    <property type="molecule type" value="Genomic_DNA"/>
</dbReference>
<dbReference type="CDD" id="cd00158">
    <property type="entry name" value="RHOD"/>
    <property type="match status" value="1"/>
</dbReference>
<evidence type="ECO:0000259" key="1">
    <source>
        <dbReference type="PROSITE" id="PS50206"/>
    </source>
</evidence>
<feature type="domain" description="Rhodanese" evidence="1">
    <location>
        <begin position="52"/>
        <end position="131"/>
    </location>
</feature>
<dbReference type="Proteomes" id="UP001597478">
    <property type="component" value="Unassembled WGS sequence"/>
</dbReference>
<protein>
    <submittedName>
        <fullName evidence="2">Rhodanese-like domain-containing protein</fullName>
    </submittedName>
</protein>
<dbReference type="InterPro" id="IPR001763">
    <property type="entry name" value="Rhodanese-like_dom"/>
</dbReference>
<gene>
    <name evidence="2" type="ORF">ACFS2C_23340</name>
</gene>